<dbReference type="InterPro" id="IPR013752">
    <property type="entry name" value="KPA_reductase"/>
</dbReference>
<dbReference type="InterPro" id="IPR051402">
    <property type="entry name" value="KPR-Related"/>
</dbReference>
<evidence type="ECO:0000256" key="3">
    <source>
        <dbReference type="ARBA" id="ARBA00019465"/>
    </source>
</evidence>
<dbReference type="PANTHER" id="PTHR21708:SF45">
    <property type="entry name" value="2-DEHYDROPANTOATE 2-REDUCTASE"/>
    <property type="match status" value="1"/>
</dbReference>
<dbReference type="PANTHER" id="PTHR21708">
    <property type="entry name" value="PROBABLE 2-DEHYDROPANTOATE 2-REDUCTASE"/>
    <property type="match status" value="1"/>
</dbReference>
<dbReference type="Pfam" id="PF02558">
    <property type="entry name" value="ApbA"/>
    <property type="match status" value="1"/>
</dbReference>
<dbReference type="Pfam" id="PF08546">
    <property type="entry name" value="ApbA_C"/>
    <property type="match status" value="1"/>
</dbReference>
<dbReference type="SUPFAM" id="SSF51735">
    <property type="entry name" value="NAD(P)-binding Rossmann-fold domains"/>
    <property type="match status" value="1"/>
</dbReference>
<keyword evidence="4" id="KW-0566">Pantothenate biosynthesis</keyword>
<dbReference type="SUPFAM" id="SSF48179">
    <property type="entry name" value="6-phosphogluconate dehydrogenase C-terminal domain-like"/>
    <property type="match status" value="1"/>
</dbReference>
<dbReference type="RefSeq" id="WP_168047783.1">
    <property type="nucleotide sequence ID" value="NZ_JAATJR010000002.1"/>
</dbReference>
<protein>
    <recommendedName>
        <fullName evidence="3">2-dehydropantoate 2-reductase</fullName>
        <ecNumber evidence="2">1.1.1.169</ecNumber>
    </recommendedName>
    <alternativeName>
        <fullName evidence="5">Ketopantoate reductase</fullName>
    </alternativeName>
</protein>
<keyword evidence="10" id="KW-1185">Reference proteome</keyword>
<organism evidence="9 10">
    <name type="scientific">Falsiroseomonas frigidaquae</name>
    <dbReference type="NCBI Taxonomy" id="487318"/>
    <lineage>
        <taxon>Bacteria</taxon>
        <taxon>Pseudomonadati</taxon>
        <taxon>Pseudomonadota</taxon>
        <taxon>Alphaproteobacteria</taxon>
        <taxon>Acetobacterales</taxon>
        <taxon>Roseomonadaceae</taxon>
        <taxon>Falsiroseomonas</taxon>
    </lineage>
</organism>
<evidence type="ECO:0000259" key="7">
    <source>
        <dbReference type="Pfam" id="PF02558"/>
    </source>
</evidence>
<evidence type="ECO:0000313" key="10">
    <source>
        <dbReference type="Proteomes" id="UP000765160"/>
    </source>
</evidence>
<evidence type="ECO:0000313" key="9">
    <source>
        <dbReference type="EMBL" id="NKE44096.1"/>
    </source>
</evidence>
<reference evidence="9 10" key="1">
    <citation type="submission" date="2020-03" db="EMBL/GenBank/DDBJ databases">
        <title>Roseomonas selenitidurans sp. nov. isolated from soil.</title>
        <authorList>
            <person name="Liu H."/>
        </authorList>
    </citation>
    <scope>NUCLEOTIDE SEQUENCE [LARGE SCALE GENOMIC DNA]</scope>
    <source>
        <strain evidence="9 10">JCM 15073</strain>
    </source>
</reference>
<evidence type="ECO:0000256" key="2">
    <source>
        <dbReference type="ARBA" id="ARBA00013014"/>
    </source>
</evidence>
<comment type="pathway">
    <text evidence="1">Cofactor biosynthesis; (R)-pantothenate biosynthesis; (R)-pantoate from 3-methyl-2-oxobutanoate: step 2/2.</text>
</comment>
<sequence>MRICIFGAGAIGGFIAAYMARAGIDVSIVARGSHLAAIRARGLTVETRDETFTVQVRASEDPADLGVQDGVFVTVKAPSLPSVAGLIGPLLAPDTPVTFLTNGVPWWYFHGHGGAWDGRRLPTLDPGDVLWSAIGPRRLVGGIAWPASSVPQPGVVRLTDPRSRPTILGAPDGSISPGAVLLQQALERAGLPVQVETRIRDRIWEKLAFNLSAGPLCVLTETPVRSTHEEPVLIEASRRVLAETAELIAALGCQAEIDVERIVGINMHLGHRPSVLQDLQASRPMEIDALYNVPLQLAALTGVRMPTLEMLAALIRVKARALGL</sequence>
<dbReference type="InterPro" id="IPR008927">
    <property type="entry name" value="6-PGluconate_DH-like_C_sf"/>
</dbReference>
<dbReference type="NCBIfam" id="NF005089">
    <property type="entry name" value="PRK06522.1-4"/>
    <property type="match status" value="1"/>
</dbReference>
<gene>
    <name evidence="9" type="ORF">HB662_04870</name>
</gene>
<dbReference type="Gene3D" id="3.40.50.720">
    <property type="entry name" value="NAD(P)-binding Rossmann-like Domain"/>
    <property type="match status" value="1"/>
</dbReference>
<feature type="domain" description="Ketopantoate reductase C-terminal" evidence="8">
    <location>
        <begin position="199"/>
        <end position="318"/>
    </location>
</feature>
<dbReference type="Proteomes" id="UP000765160">
    <property type="component" value="Unassembled WGS sequence"/>
</dbReference>
<dbReference type="InterPro" id="IPR013328">
    <property type="entry name" value="6PGD_dom2"/>
</dbReference>
<evidence type="ECO:0000256" key="1">
    <source>
        <dbReference type="ARBA" id="ARBA00004994"/>
    </source>
</evidence>
<dbReference type="InterPro" id="IPR036291">
    <property type="entry name" value="NAD(P)-bd_dom_sf"/>
</dbReference>
<comment type="catalytic activity">
    <reaction evidence="6">
        <text>(R)-pantoate + NADP(+) = 2-dehydropantoate + NADPH + H(+)</text>
        <dbReference type="Rhea" id="RHEA:16233"/>
        <dbReference type="ChEBI" id="CHEBI:11561"/>
        <dbReference type="ChEBI" id="CHEBI:15378"/>
        <dbReference type="ChEBI" id="CHEBI:15980"/>
        <dbReference type="ChEBI" id="CHEBI:57783"/>
        <dbReference type="ChEBI" id="CHEBI:58349"/>
        <dbReference type="EC" id="1.1.1.169"/>
    </reaction>
</comment>
<dbReference type="EC" id="1.1.1.169" evidence="2"/>
<comment type="caution">
    <text evidence="9">The sequence shown here is derived from an EMBL/GenBank/DDBJ whole genome shotgun (WGS) entry which is preliminary data.</text>
</comment>
<dbReference type="EMBL" id="JAAVTX010000002">
    <property type="protein sequence ID" value="NKE44096.1"/>
    <property type="molecule type" value="Genomic_DNA"/>
</dbReference>
<dbReference type="InterPro" id="IPR013332">
    <property type="entry name" value="KPR_N"/>
</dbReference>
<accession>A0ABX1ETY9</accession>
<feature type="domain" description="Ketopantoate reductase N-terminal" evidence="7">
    <location>
        <begin position="3"/>
        <end position="104"/>
    </location>
</feature>
<proteinExistence type="predicted"/>
<evidence type="ECO:0000256" key="5">
    <source>
        <dbReference type="ARBA" id="ARBA00032024"/>
    </source>
</evidence>
<name>A0ABX1ETY9_9PROT</name>
<evidence type="ECO:0000256" key="6">
    <source>
        <dbReference type="ARBA" id="ARBA00048793"/>
    </source>
</evidence>
<evidence type="ECO:0000256" key="4">
    <source>
        <dbReference type="ARBA" id="ARBA00022655"/>
    </source>
</evidence>
<evidence type="ECO:0000259" key="8">
    <source>
        <dbReference type="Pfam" id="PF08546"/>
    </source>
</evidence>
<dbReference type="Gene3D" id="1.10.1040.10">
    <property type="entry name" value="N-(1-d-carboxylethyl)-l-norvaline Dehydrogenase, domain 2"/>
    <property type="match status" value="1"/>
</dbReference>